<dbReference type="STRING" id="80876.SAMN05421779_11167"/>
<proteinExistence type="predicted"/>
<keyword evidence="1" id="KW-1133">Transmembrane helix</keyword>
<keyword evidence="3" id="KW-1185">Reference proteome</keyword>
<evidence type="ECO:0000313" key="3">
    <source>
        <dbReference type="Proteomes" id="UP000185678"/>
    </source>
</evidence>
<dbReference type="InterPro" id="IPR007401">
    <property type="entry name" value="DUF454"/>
</dbReference>
<name>A0A1N7Q7L4_9PROT</name>
<dbReference type="AlphaFoldDB" id="A0A1N7Q7L4"/>
<dbReference type="PANTHER" id="PTHR35813">
    <property type="entry name" value="INNER MEMBRANE PROTEIN YBAN"/>
    <property type="match status" value="1"/>
</dbReference>
<dbReference type="GO" id="GO:0005886">
    <property type="term" value="C:plasma membrane"/>
    <property type="evidence" value="ECO:0007669"/>
    <property type="project" value="TreeGrafter"/>
</dbReference>
<gene>
    <name evidence="2" type="ORF">SAMN05421779_11167</name>
</gene>
<reference evidence="2 3" key="1">
    <citation type="submission" date="2017-01" db="EMBL/GenBank/DDBJ databases">
        <authorList>
            <person name="Mah S.A."/>
            <person name="Swanson W.J."/>
            <person name="Moy G.W."/>
            <person name="Vacquier V.D."/>
        </authorList>
    </citation>
    <scope>NUCLEOTIDE SEQUENCE [LARGE SCALE GENOMIC DNA]</scope>
    <source>
        <strain evidence="2 3">DSM 11589</strain>
    </source>
</reference>
<dbReference type="EMBL" id="FTOA01000011">
    <property type="protein sequence ID" value="SIT18850.1"/>
    <property type="molecule type" value="Genomic_DNA"/>
</dbReference>
<accession>A0A1N7Q7L4</accession>
<dbReference type="RefSeq" id="WP_175617135.1">
    <property type="nucleotide sequence ID" value="NZ_FTOA01000011.1"/>
</dbReference>
<protein>
    <recommendedName>
        <fullName evidence="4">Inner membrane protein</fullName>
    </recommendedName>
</protein>
<sequence length="153" mass="16895">MSDVASSTSASSLPREPRPMLRVCYLGLGWIFVGLGLLGAVLPLLPTTPFLLLAVWAFARSSRRLHDWLYHHPRFGQSLRSWRDHRVISWRAKTASLSMMSLSMVYVAILTPSPVWAKMLTALCLCSVGAWIATRPSAPPSPSRRPVSGPETP</sequence>
<organism evidence="2 3">
    <name type="scientific">Insolitispirillum peregrinum</name>
    <dbReference type="NCBI Taxonomy" id="80876"/>
    <lineage>
        <taxon>Bacteria</taxon>
        <taxon>Pseudomonadati</taxon>
        <taxon>Pseudomonadota</taxon>
        <taxon>Alphaproteobacteria</taxon>
        <taxon>Rhodospirillales</taxon>
        <taxon>Novispirillaceae</taxon>
        <taxon>Insolitispirillum</taxon>
    </lineage>
</organism>
<keyword evidence="1" id="KW-0472">Membrane</keyword>
<dbReference type="Pfam" id="PF04304">
    <property type="entry name" value="DUF454"/>
    <property type="match status" value="1"/>
</dbReference>
<evidence type="ECO:0000313" key="2">
    <source>
        <dbReference type="EMBL" id="SIT18850.1"/>
    </source>
</evidence>
<evidence type="ECO:0000256" key="1">
    <source>
        <dbReference type="SAM" id="Phobius"/>
    </source>
</evidence>
<keyword evidence="1" id="KW-0812">Transmembrane</keyword>
<dbReference type="Proteomes" id="UP000185678">
    <property type="component" value="Unassembled WGS sequence"/>
</dbReference>
<feature type="transmembrane region" description="Helical" evidence="1">
    <location>
        <begin position="28"/>
        <end position="59"/>
    </location>
</feature>
<evidence type="ECO:0008006" key="4">
    <source>
        <dbReference type="Google" id="ProtNLM"/>
    </source>
</evidence>
<dbReference type="PANTHER" id="PTHR35813:SF1">
    <property type="entry name" value="INNER MEMBRANE PROTEIN YBAN"/>
    <property type="match status" value="1"/>
</dbReference>